<accession>A0A6A5XD89</accession>
<dbReference type="GeneID" id="54286507"/>
<organism evidence="1 2">
    <name type="scientific">Aaosphaeria arxii CBS 175.79</name>
    <dbReference type="NCBI Taxonomy" id="1450172"/>
    <lineage>
        <taxon>Eukaryota</taxon>
        <taxon>Fungi</taxon>
        <taxon>Dikarya</taxon>
        <taxon>Ascomycota</taxon>
        <taxon>Pezizomycotina</taxon>
        <taxon>Dothideomycetes</taxon>
        <taxon>Pleosporomycetidae</taxon>
        <taxon>Pleosporales</taxon>
        <taxon>Pleosporales incertae sedis</taxon>
        <taxon>Aaosphaeria</taxon>
    </lineage>
</organism>
<gene>
    <name evidence="1" type="ORF">BU24DRAFT_426981</name>
</gene>
<evidence type="ECO:0000313" key="1">
    <source>
        <dbReference type="EMBL" id="KAF2010776.1"/>
    </source>
</evidence>
<protein>
    <submittedName>
        <fullName evidence="1">Uncharacterized protein</fullName>
    </submittedName>
</protein>
<dbReference type="RefSeq" id="XP_033379115.1">
    <property type="nucleotide sequence ID" value="XM_033529110.1"/>
</dbReference>
<reference evidence="1" key="1">
    <citation type="journal article" date="2020" name="Stud. Mycol.">
        <title>101 Dothideomycetes genomes: a test case for predicting lifestyles and emergence of pathogens.</title>
        <authorList>
            <person name="Haridas S."/>
            <person name="Albert R."/>
            <person name="Binder M."/>
            <person name="Bloem J."/>
            <person name="Labutti K."/>
            <person name="Salamov A."/>
            <person name="Andreopoulos B."/>
            <person name="Baker S."/>
            <person name="Barry K."/>
            <person name="Bills G."/>
            <person name="Bluhm B."/>
            <person name="Cannon C."/>
            <person name="Castanera R."/>
            <person name="Culley D."/>
            <person name="Daum C."/>
            <person name="Ezra D."/>
            <person name="Gonzalez J."/>
            <person name="Henrissat B."/>
            <person name="Kuo A."/>
            <person name="Liang C."/>
            <person name="Lipzen A."/>
            <person name="Lutzoni F."/>
            <person name="Magnuson J."/>
            <person name="Mondo S."/>
            <person name="Nolan M."/>
            <person name="Ohm R."/>
            <person name="Pangilinan J."/>
            <person name="Park H.-J."/>
            <person name="Ramirez L."/>
            <person name="Alfaro M."/>
            <person name="Sun H."/>
            <person name="Tritt A."/>
            <person name="Yoshinaga Y."/>
            <person name="Zwiers L.-H."/>
            <person name="Turgeon B."/>
            <person name="Goodwin S."/>
            <person name="Spatafora J."/>
            <person name="Crous P."/>
            <person name="Grigoriev I."/>
        </authorList>
    </citation>
    <scope>NUCLEOTIDE SEQUENCE</scope>
    <source>
        <strain evidence="1">CBS 175.79</strain>
    </source>
</reference>
<evidence type="ECO:0000313" key="2">
    <source>
        <dbReference type="Proteomes" id="UP000799778"/>
    </source>
</evidence>
<dbReference type="EMBL" id="ML978075">
    <property type="protein sequence ID" value="KAF2010776.1"/>
    <property type="molecule type" value="Genomic_DNA"/>
</dbReference>
<dbReference type="AlphaFoldDB" id="A0A6A5XD89"/>
<sequence length="119" mass="12888">MAYACTALTLPPSTPRSKTMRLIALPRPTLSHSLPITDGAGSLTTPTTYPRLVVPLSRWTCVWCALCTTVFLRPVVPSSRGGSVSTSIHPSVLNLTLLPKDRCLPCARRACLPSHHRIT</sequence>
<proteinExistence type="predicted"/>
<dbReference type="Proteomes" id="UP000799778">
    <property type="component" value="Unassembled WGS sequence"/>
</dbReference>
<name>A0A6A5XD89_9PLEO</name>
<keyword evidence="2" id="KW-1185">Reference proteome</keyword>